<dbReference type="EMBL" id="JARKIF010000007">
    <property type="protein sequence ID" value="KAJ7635325.1"/>
    <property type="molecule type" value="Genomic_DNA"/>
</dbReference>
<organism evidence="2 3">
    <name type="scientific">Roridomyces roridus</name>
    <dbReference type="NCBI Taxonomy" id="1738132"/>
    <lineage>
        <taxon>Eukaryota</taxon>
        <taxon>Fungi</taxon>
        <taxon>Dikarya</taxon>
        <taxon>Basidiomycota</taxon>
        <taxon>Agaricomycotina</taxon>
        <taxon>Agaricomycetes</taxon>
        <taxon>Agaricomycetidae</taxon>
        <taxon>Agaricales</taxon>
        <taxon>Marasmiineae</taxon>
        <taxon>Mycenaceae</taxon>
        <taxon>Roridomyces</taxon>
    </lineage>
</organism>
<feature type="compositionally biased region" description="Basic and acidic residues" evidence="1">
    <location>
        <begin position="45"/>
        <end position="56"/>
    </location>
</feature>
<proteinExistence type="predicted"/>
<feature type="region of interest" description="Disordered" evidence="1">
    <location>
        <begin position="522"/>
        <end position="570"/>
    </location>
</feature>
<dbReference type="SUPFAM" id="SSF47095">
    <property type="entry name" value="HMG-box"/>
    <property type="match status" value="1"/>
</dbReference>
<comment type="caution">
    <text evidence="2">The sequence shown here is derived from an EMBL/GenBank/DDBJ whole genome shotgun (WGS) entry which is preliminary data.</text>
</comment>
<feature type="region of interest" description="Disordered" evidence="1">
    <location>
        <begin position="644"/>
        <end position="671"/>
    </location>
</feature>
<dbReference type="InterPro" id="IPR036910">
    <property type="entry name" value="HMG_box_dom_sf"/>
</dbReference>
<feature type="region of interest" description="Disordered" evidence="1">
    <location>
        <begin position="27"/>
        <end position="61"/>
    </location>
</feature>
<feature type="compositionally biased region" description="Low complexity" evidence="1">
    <location>
        <begin position="524"/>
        <end position="534"/>
    </location>
</feature>
<gene>
    <name evidence="2" type="ORF">FB45DRAFT_1143525</name>
</gene>
<evidence type="ECO:0000313" key="2">
    <source>
        <dbReference type="EMBL" id="KAJ7635325.1"/>
    </source>
</evidence>
<protein>
    <submittedName>
        <fullName evidence="2">Uncharacterized protein</fullName>
    </submittedName>
</protein>
<sequence>MSRILESTTQRRGPSQIQWLSQVEVGLSTRTRDRQSSAGGMDAYDDSKRGNSEREGPTLSISEEGICSMSEMNGNLMPVRNGNGNSMPRNEWELDARKEWELDARKEWELDARKEWELDAQKEWELDAQKEWELDAQKKKKKKKAMRPLTEDKTRTGSTDSRGYSPFDGSAWRNTWGKKQMESRSPGEESVSRIKRGKKGVLGNDSGRKKSRCGQRKILEVLEDGFVDVGAPLHEVLADCRAAAGASSIVNLPRLESLRMVSEDGFLLEHLTLPRLHRLAIGNYHFFERHVATVGPFIHRSQSPLHEIELPTRHNAPDAFRAFLLPFSDSVSHLTLTWRYENCRLRKIFTTLATPDLLPRLEQLSLRGGSPLMGKEYRALADALCCRRAASTTVLHFVLLDFVLSGHFSEDNPEQILDCCRKDESFVALASVPGIRVRVVINGLVQKEPAVFDSIYIPLTCGIARVLDAKSASRSRGHMAQETKDAAVVWKAMSGAEKQPYFEMATTMGVAHKAIYPEYKHPSTKGSGIKKSYSGTGGKTKSLRAGPSSHSRKRVEAPVPPISNPTPYTDTVPTTVYHSPSTYPPAPQPQSQYHPAQWSSAPYAVPPTPDSFPLYPTTQSAMFPTYKFDESDIDQVWREFESMVEEDPGFEEESRHGHGYPDPYYDARKGH</sequence>
<dbReference type="AlphaFoldDB" id="A0AAD7C228"/>
<dbReference type="Gene3D" id="1.10.30.10">
    <property type="entry name" value="High mobility group box domain"/>
    <property type="match status" value="1"/>
</dbReference>
<name>A0AAD7C228_9AGAR</name>
<reference evidence="2" key="1">
    <citation type="submission" date="2023-03" db="EMBL/GenBank/DDBJ databases">
        <title>Massive genome expansion in bonnet fungi (Mycena s.s.) driven by repeated elements and novel gene families across ecological guilds.</title>
        <authorList>
            <consortium name="Lawrence Berkeley National Laboratory"/>
            <person name="Harder C.B."/>
            <person name="Miyauchi S."/>
            <person name="Viragh M."/>
            <person name="Kuo A."/>
            <person name="Thoen E."/>
            <person name="Andreopoulos B."/>
            <person name="Lu D."/>
            <person name="Skrede I."/>
            <person name="Drula E."/>
            <person name="Henrissat B."/>
            <person name="Morin E."/>
            <person name="Kohler A."/>
            <person name="Barry K."/>
            <person name="LaButti K."/>
            <person name="Morin E."/>
            <person name="Salamov A."/>
            <person name="Lipzen A."/>
            <person name="Mereny Z."/>
            <person name="Hegedus B."/>
            <person name="Baldrian P."/>
            <person name="Stursova M."/>
            <person name="Weitz H."/>
            <person name="Taylor A."/>
            <person name="Grigoriev I.V."/>
            <person name="Nagy L.G."/>
            <person name="Martin F."/>
            <person name="Kauserud H."/>
        </authorList>
    </citation>
    <scope>NUCLEOTIDE SEQUENCE</scope>
    <source>
        <strain evidence="2">9284</strain>
    </source>
</reference>
<evidence type="ECO:0000256" key="1">
    <source>
        <dbReference type="SAM" id="MobiDB-lite"/>
    </source>
</evidence>
<feature type="region of interest" description="Disordered" evidence="1">
    <location>
        <begin position="137"/>
        <end position="209"/>
    </location>
</feature>
<dbReference type="Proteomes" id="UP001221142">
    <property type="component" value="Unassembled WGS sequence"/>
</dbReference>
<keyword evidence="3" id="KW-1185">Reference proteome</keyword>
<accession>A0AAD7C228</accession>
<evidence type="ECO:0000313" key="3">
    <source>
        <dbReference type="Proteomes" id="UP001221142"/>
    </source>
</evidence>
<feature type="compositionally biased region" description="Basic and acidic residues" evidence="1">
    <location>
        <begin position="179"/>
        <end position="192"/>
    </location>
</feature>